<dbReference type="GO" id="GO:0009307">
    <property type="term" value="P:DNA restriction-modification system"/>
    <property type="evidence" value="ECO:0007669"/>
    <property type="project" value="UniProtKB-KW"/>
</dbReference>
<dbReference type="GO" id="GO:0008170">
    <property type="term" value="F:N-methyltransferase activity"/>
    <property type="evidence" value="ECO:0007669"/>
    <property type="project" value="InterPro"/>
</dbReference>
<keyword evidence="4" id="KW-0808">Transferase</keyword>
<dbReference type="SUPFAM" id="SSF53335">
    <property type="entry name" value="S-adenosyl-L-methionine-dependent methyltransferases"/>
    <property type="match status" value="1"/>
</dbReference>
<feature type="domain" description="DNA methylase N-4/N-6" evidence="9">
    <location>
        <begin position="536"/>
        <end position="756"/>
    </location>
</feature>
<dbReference type="InterPro" id="IPR029063">
    <property type="entry name" value="SAM-dependent_MTases_sf"/>
</dbReference>
<dbReference type="EC" id="2.1.1.113" evidence="2"/>
<comment type="similarity">
    <text evidence="1">Belongs to the N(4)/N(6)-methyltransferase family. N(4) subfamily.</text>
</comment>
<comment type="caution">
    <text evidence="10">The sequence shown here is derived from an EMBL/GenBank/DDBJ whole genome shotgun (WGS) entry which is preliminary data.</text>
</comment>
<evidence type="ECO:0000256" key="8">
    <source>
        <dbReference type="ARBA" id="ARBA00049120"/>
    </source>
</evidence>
<dbReference type="InterPro" id="IPR002941">
    <property type="entry name" value="DNA_methylase_N4/N6"/>
</dbReference>
<keyword evidence="11" id="KW-1185">Reference proteome</keyword>
<dbReference type="AlphaFoldDB" id="A0A919Q439"/>
<dbReference type="Pfam" id="PF01555">
    <property type="entry name" value="N6_N4_Mtase"/>
    <property type="match status" value="1"/>
</dbReference>
<evidence type="ECO:0000256" key="2">
    <source>
        <dbReference type="ARBA" id="ARBA00012185"/>
    </source>
</evidence>
<evidence type="ECO:0000313" key="10">
    <source>
        <dbReference type="EMBL" id="GIG54546.1"/>
    </source>
</evidence>
<sequence>MIASASQEVVETVDAFQQLLRELTGLRGDLPGDTSDALRTLLATLGPASIDSPSELATRFYRTVNRKLGVNRAQLATLYTRAAAKDITFNYHQKSRLSSCIDSARMDLCAKALEEMGVSAASARALLNGVEPATSSETRQALADEAHKPSKLRKALDRSVTADVMGSCAGPLAWALWPAESLYAAFGSGGAGDTTADYLSFLRARSPELFERERTLSVRFVATAEVLEVSKTRSALSAWLADEYQRLNNHGFIAAVLEVDPAHPGPAWATAHDAMLYAERFKETRLRQMFFRSKEVARETTAHIPGLNEESADFGILNEGFTYRDLFVLTDPAGVVIRLVLVMQKNLRDETTIPCPDCRSTHVEGNSYPTLGVKSWECQNLLCPARSIYNRGRRFQFKSVISQAAIEDPQSRVSVASVRRWQRDVLEFESDQEIVETLVTHYSMWGDGIAVINAPERLGVADLGRRTSFESLARVHARTDFWDSAFFHRYRATELHEPLPERSGLPQRVVAPTRFTTIHGDSNEVLKSIPTETFDRAVTSPPYFNAREYSQWPNLYAYLYDMAENAREVHRVLKPGGIYAYNIFDYFDNERTVVFSDMGKKRIALASLVTDAFLRIGFELVGVIPWDKGEIQGKRGFNAGNFSPFYQSPFNCWEHVLLLRKAPGPETLDSELAIPADIVASVTRIQPVIKMVRGQNTYGHTAPYPLDLVSLLLSGLAKGSLVLDPYGGSGTTARAAHRAGMRSVMIERDPAYAQLCTKMTEDFIAREDSMLPLFD</sequence>
<dbReference type="Gene3D" id="3.40.50.150">
    <property type="entry name" value="Vaccinia Virus protein VP39"/>
    <property type="match status" value="1"/>
</dbReference>
<dbReference type="PROSITE" id="PS00093">
    <property type="entry name" value="N4_MTASE"/>
    <property type="match status" value="1"/>
</dbReference>
<keyword evidence="5" id="KW-0949">S-adenosyl-L-methionine</keyword>
<reference evidence="10" key="1">
    <citation type="submission" date="2021-01" db="EMBL/GenBank/DDBJ databases">
        <title>Whole genome shotgun sequence of Demequina activiva NBRC 110675.</title>
        <authorList>
            <person name="Komaki H."/>
            <person name="Tamura T."/>
        </authorList>
    </citation>
    <scope>NUCLEOTIDE SEQUENCE</scope>
    <source>
        <strain evidence="10">NBRC 110675</strain>
    </source>
</reference>
<gene>
    <name evidence="10" type="ORF">Dac01nite_12980</name>
</gene>
<comment type="catalytic activity">
    <reaction evidence="8">
        <text>a 2'-deoxycytidine in DNA + S-adenosyl-L-methionine = an N(4)-methyl-2'-deoxycytidine in DNA + S-adenosyl-L-homocysteine + H(+)</text>
        <dbReference type="Rhea" id="RHEA:16857"/>
        <dbReference type="Rhea" id="RHEA-COMP:11369"/>
        <dbReference type="Rhea" id="RHEA-COMP:13674"/>
        <dbReference type="ChEBI" id="CHEBI:15378"/>
        <dbReference type="ChEBI" id="CHEBI:57856"/>
        <dbReference type="ChEBI" id="CHEBI:59789"/>
        <dbReference type="ChEBI" id="CHEBI:85452"/>
        <dbReference type="ChEBI" id="CHEBI:137933"/>
        <dbReference type="EC" id="2.1.1.113"/>
    </reaction>
</comment>
<keyword evidence="7" id="KW-0238">DNA-binding</keyword>
<evidence type="ECO:0000256" key="7">
    <source>
        <dbReference type="ARBA" id="ARBA00023125"/>
    </source>
</evidence>
<dbReference type="InterPro" id="IPR001091">
    <property type="entry name" value="RM_Methyltransferase"/>
</dbReference>
<evidence type="ECO:0000313" key="11">
    <source>
        <dbReference type="Proteomes" id="UP000652354"/>
    </source>
</evidence>
<dbReference type="GO" id="GO:0032259">
    <property type="term" value="P:methylation"/>
    <property type="evidence" value="ECO:0007669"/>
    <property type="project" value="UniProtKB-KW"/>
</dbReference>
<dbReference type="GO" id="GO:0003677">
    <property type="term" value="F:DNA binding"/>
    <property type="evidence" value="ECO:0007669"/>
    <property type="project" value="UniProtKB-KW"/>
</dbReference>
<accession>A0A919Q439</accession>
<evidence type="ECO:0000256" key="1">
    <source>
        <dbReference type="ARBA" id="ARBA00010203"/>
    </source>
</evidence>
<evidence type="ECO:0000256" key="6">
    <source>
        <dbReference type="ARBA" id="ARBA00022747"/>
    </source>
</evidence>
<dbReference type="InterPro" id="IPR017985">
    <property type="entry name" value="MeTrfase_CN4_CS"/>
</dbReference>
<dbReference type="PRINTS" id="PR00508">
    <property type="entry name" value="S21N4MTFRASE"/>
</dbReference>
<organism evidence="10 11">
    <name type="scientific">Demequina activiva</name>
    <dbReference type="NCBI Taxonomy" id="1582364"/>
    <lineage>
        <taxon>Bacteria</taxon>
        <taxon>Bacillati</taxon>
        <taxon>Actinomycetota</taxon>
        <taxon>Actinomycetes</taxon>
        <taxon>Micrococcales</taxon>
        <taxon>Demequinaceae</taxon>
        <taxon>Demequina</taxon>
    </lineage>
</organism>
<evidence type="ECO:0000256" key="4">
    <source>
        <dbReference type="ARBA" id="ARBA00022679"/>
    </source>
</evidence>
<evidence type="ECO:0000256" key="3">
    <source>
        <dbReference type="ARBA" id="ARBA00022603"/>
    </source>
</evidence>
<proteinExistence type="inferred from homology"/>
<keyword evidence="6" id="KW-0680">Restriction system</keyword>
<evidence type="ECO:0000259" key="9">
    <source>
        <dbReference type="Pfam" id="PF01555"/>
    </source>
</evidence>
<dbReference type="EMBL" id="BONR01000002">
    <property type="protein sequence ID" value="GIG54546.1"/>
    <property type="molecule type" value="Genomic_DNA"/>
</dbReference>
<evidence type="ECO:0000256" key="5">
    <source>
        <dbReference type="ARBA" id="ARBA00022691"/>
    </source>
</evidence>
<dbReference type="Proteomes" id="UP000652354">
    <property type="component" value="Unassembled WGS sequence"/>
</dbReference>
<name>A0A919Q439_9MICO</name>
<dbReference type="GO" id="GO:0015667">
    <property type="term" value="F:site-specific DNA-methyltransferase (cytosine-N4-specific) activity"/>
    <property type="evidence" value="ECO:0007669"/>
    <property type="project" value="UniProtKB-EC"/>
</dbReference>
<dbReference type="CDD" id="cd02440">
    <property type="entry name" value="AdoMet_MTases"/>
    <property type="match status" value="1"/>
</dbReference>
<keyword evidence="3" id="KW-0489">Methyltransferase</keyword>
<protein>
    <recommendedName>
        <fullName evidence="2">site-specific DNA-methyltransferase (cytosine-N(4)-specific)</fullName>
        <ecNumber evidence="2">2.1.1.113</ecNumber>
    </recommendedName>
</protein>